<accession>A0A3Q7RFV1</accession>
<evidence type="ECO:0000313" key="3">
    <source>
        <dbReference type="RefSeq" id="XP_025844669.1"/>
    </source>
</evidence>
<proteinExistence type="predicted"/>
<organism evidence="2 3">
    <name type="scientific">Vulpes vulpes</name>
    <name type="common">Red fox</name>
    <dbReference type="NCBI Taxonomy" id="9627"/>
    <lineage>
        <taxon>Eukaryota</taxon>
        <taxon>Metazoa</taxon>
        <taxon>Chordata</taxon>
        <taxon>Craniata</taxon>
        <taxon>Vertebrata</taxon>
        <taxon>Euteleostomi</taxon>
        <taxon>Mammalia</taxon>
        <taxon>Eutheria</taxon>
        <taxon>Laurasiatheria</taxon>
        <taxon>Carnivora</taxon>
        <taxon>Caniformia</taxon>
        <taxon>Canidae</taxon>
        <taxon>Vulpes</taxon>
    </lineage>
</organism>
<dbReference type="GeneID" id="112912143"/>
<name>A0A3Q7RFV1_VULVU</name>
<evidence type="ECO:0000256" key="1">
    <source>
        <dbReference type="SAM" id="MobiDB-lite"/>
    </source>
</evidence>
<reference evidence="3" key="2">
    <citation type="submission" date="2025-08" db="UniProtKB">
        <authorList>
            <consortium name="RefSeq"/>
        </authorList>
    </citation>
    <scope>IDENTIFICATION</scope>
    <source>
        <tissue evidence="3">Cell line</tissue>
    </source>
</reference>
<feature type="compositionally biased region" description="Basic and acidic residues" evidence="1">
    <location>
        <begin position="33"/>
        <end position="43"/>
    </location>
</feature>
<dbReference type="InterPro" id="IPR040721">
    <property type="entry name" value="DUF5520"/>
</dbReference>
<keyword evidence="2" id="KW-1185">Reference proteome</keyword>
<dbReference type="OMA" id="GIQNAQR"/>
<reference key="1">
    <citation type="submission" date="2019-01" db="UniProtKB">
        <authorList>
            <consortium name="RefSeq"/>
        </authorList>
    </citation>
    <scope>IDENTIFICATION</scope>
</reference>
<evidence type="ECO:0000313" key="2">
    <source>
        <dbReference type="Proteomes" id="UP001652641"/>
    </source>
</evidence>
<dbReference type="PANTHER" id="PTHR41403:SF3">
    <property type="entry name" value="ZNRD1 ANTISENSE RNA 1-RELATED"/>
    <property type="match status" value="1"/>
</dbReference>
<dbReference type="Pfam" id="PF17658">
    <property type="entry name" value="DUF5520"/>
    <property type="match status" value="1"/>
</dbReference>
<feature type="compositionally biased region" description="Basic and acidic residues" evidence="1">
    <location>
        <begin position="274"/>
        <end position="284"/>
    </location>
</feature>
<protein>
    <submittedName>
        <fullName evidence="3">Uncharacterized protein</fullName>
    </submittedName>
</protein>
<gene>
    <name evidence="3" type="primary">LOC112912143</name>
</gene>
<sequence>MLYVLIEAERVRTQKLQKEDGLRTLESGNLSEDRAWEAERSDGEVLGQHSSKEPMSSRPQTRDSDWFTLSPREILAWAKASPDPRIAVYQQSPLEKKLLNLGGVHSTAARQLITQKYQEEYEALCREQALSLDYWLAKAESYYNKRIVEMMKEQDTGHEKKLEGRMTQNLEKLKRYYLVPDQELKHIERHIHRVGQVRELKNKASRHLPRPSETKFPRILPEERGVLGTQRRKQVNEREQIQIKDHQQRMLQGREVLEQRLQEGVLRQGQSQRPTRDRCARAEKETKEFESVTVYPLFQPRGQSRIKVNVLMEKNREEAITIIKPHQRKFLTMPPFLRSQIGKIKD</sequence>
<dbReference type="KEGG" id="vvp:112912143"/>
<dbReference type="RefSeq" id="XP_025844669.1">
    <property type="nucleotide sequence ID" value="XM_025988884.2"/>
</dbReference>
<dbReference type="InterPro" id="IPR040005">
    <property type="entry name" value="Polr1has"/>
</dbReference>
<feature type="region of interest" description="Disordered" evidence="1">
    <location>
        <begin position="265"/>
        <end position="284"/>
    </location>
</feature>
<dbReference type="Proteomes" id="UP001652641">
    <property type="component" value="Chromosome 12"/>
</dbReference>
<dbReference type="PANTHER" id="PTHR41403">
    <property type="entry name" value="RCG43477-RELATED"/>
    <property type="match status" value="1"/>
</dbReference>
<dbReference type="AlphaFoldDB" id="A0A3Q7RFV1"/>
<feature type="region of interest" description="Disordered" evidence="1">
    <location>
        <begin position="33"/>
        <end position="63"/>
    </location>
</feature>